<feature type="region of interest" description="Disordered" evidence="1">
    <location>
        <begin position="387"/>
        <end position="406"/>
    </location>
</feature>
<feature type="region of interest" description="Disordered" evidence="1">
    <location>
        <begin position="498"/>
        <end position="571"/>
    </location>
</feature>
<feature type="region of interest" description="Disordered" evidence="1">
    <location>
        <begin position="608"/>
        <end position="904"/>
    </location>
</feature>
<feature type="compositionally biased region" description="Polar residues" evidence="1">
    <location>
        <begin position="559"/>
        <end position="568"/>
    </location>
</feature>
<sequence length="1079" mass="113458">MATVRDGMPIVIRGPEATAKRYFTAMPRTLDTLLLKARSLFPVPPGYTPYMTLEHDENAVILEDALPFIREREVLVFRWSPETPRKSSGNRVRWDSSVEKGGEGDKGNASTTSGSPPTTSFNRRSAATASEESAASSSSSSSGAQATPSRGAAARAAHAKRVLEEQRRLREEERRQEEELEAKAVKLREDESRSKAEQQERDAASTSVQVQALATAPSVTRPSDISAITASDLEASGSSPPPYSSPEDGLLTALKKAAQATAASTKETTPEREDVHIDPPSSPLVASPTRAVHAAVAKAAMSPHDDADGSRLVAGRSPSADHGRDDVDATPTKKASPSLPAEEGADETIRTPLAVIDSTKQVTSEPSQQSEAYQTMKSVLNSLSSHPSATTLLSRGGTSNSPSPCATEWSAIQARISSAAYDSTQPLEAFKADLSSFWRHTRDVCGAKSQQAESAGVLERFAAVLLAEHKLPTAGAARGGANTKEDRRKAAAALMAQWNRATSSSNKKSPSGAVLSSLSPPPLPSQQRGSKRPALLSTSSEDSLSSAATSSSAKRVKQSLPSFMTNKNHPAWMVKQRATSGGTVSAPQKAKSKEPDMSAFHRAMMGMDKQPVLQQPQPQNIRPQASATAPAEPSMLQASERSVSEAHSGISAPADEREAEQQSAADGTEPPQKEATMISSPVEEAVADVTEQAVEDTPVMEGIHAEQAGAVADVEGEPQGEGAAGAPTVEKEDVPHHEHEPGRVETLAEAQDEPAASPSIVQEEGGLMEKPIEQEEEIPSLASSTTFTARRRPGSPATASFTEAQREDQGSQAAAESEAEQAKDEGDPQQEPANKKKPAAKRAKRGAAAKRKKQEKASAAAAVQVKDVDNAAEKCPPPVASSAPQRRKGVAQPSRRSNRGATCAATAASISLAFASSPAMEAESQESVVAPPSLEHEKDNEMHIDVDDEAALVASSLASQPKGMPDEASIGDATADACKAPAKRGRKPKSSTSKTAAQKAAGKRVSPVKTRKRGEKATTFSAASQREERSRSEEEVMLAAEAAVEEIEVSRGSGSGSGSKKTSPSRWGGMAAAVRSLLS</sequence>
<dbReference type="GeneID" id="37025682"/>
<feature type="compositionally biased region" description="Basic residues" evidence="1">
    <location>
        <begin position="835"/>
        <end position="854"/>
    </location>
</feature>
<evidence type="ECO:0000256" key="1">
    <source>
        <dbReference type="SAM" id="MobiDB-lite"/>
    </source>
</evidence>
<organism evidence="2 3">
    <name type="scientific">Jaminaea rosea</name>
    <dbReference type="NCBI Taxonomy" id="1569628"/>
    <lineage>
        <taxon>Eukaryota</taxon>
        <taxon>Fungi</taxon>
        <taxon>Dikarya</taxon>
        <taxon>Basidiomycota</taxon>
        <taxon>Ustilaginomycotina</taxon>
        <taxon>Exobasidiomycetes</taxon>
        <taxon>Microstromatales</taxon>
        <taxon>Microstromatales incertae sedis</taxon>
        <taxon>Jaminaea</taxon>
    </lineage>
</organism>
<reference evidence="2 3" key="1">
    <citation type="journal article" date="2018" name="Mol. Biol. Evol.">
        <title>Broad Genomic Sampling Reveals a Smut Pathogenic Ancestry of the Fungal Clade Ustilaginomycotina.</title>
        <authorList>
            <person name="Kijpornyongpan T."/>
            <person name="Mondo S.J."/>
            <person name="Barry K."/>
            <person name="Sandor L."/>
            <person name="Lee J."/>
            <person name="Lipzen A."/>
            <person name="Pangilinan J."/>
            <person name="LaButti K."/>
            <person name="Hainaut M."/>
            <person name="Henrissat B."/>
            <person name="Grigoriev I.V."/>
            <person name="Spatafora J.W."/>
            <person name="Aime M.C."/>
        </authorList>
    </citation>
    <scope>NUCLEOTIDE SEQUENCE [LARGE SCALE GENOMIC DNA]</scope>
    <source>
        <strain evidence="2 3">MCA 5214</strain>
    </source>
</reference>
<feature type="compositionally biased region" description="Low complexity" evidence="1">
    <location>
        <begin position="250"/>
        <end position="267"/>
    </location>
</feature>
<feature type="compositionally biased region" description="Basic and acidic residues" evidence="1">
    <location>
        <begin position="729"/>
        <end position="743"/>
    </location>
</feature>
<evidence type="ECO:0000313" key="3">
    <source>
        <dbReference type="Proteomes" id="UP000245884"/>
    </source>
</evidence>
<feature type="compositionally biased region" description="Low complexity" evidence="1">
    <location>
        <begin position="990"/>
        <end position="1000"/>
    </location>
</feature>
<gene>
    <name evidence="2" type="ORF">BDZ90DRAFT_18912</name>
</gene>
<keyword evidence="3" id="KW-1185">Reference proteome</keyword>
<protein>
    <submittedName>
        <fullName evidence="2">Uncharacterized protein</fullName>
    </submittedName>
</protein>
<feature type="compositionally biased region" description="Low complexity" evidence="1">
    <location>
        <begin position="534"/>
        <end position="553"/>
    </location>
</feature>
<feature type="compositionally biased region" description="Basic and acidic residues" evidence="1">
    <location>
        <begin position="1025"/>
        <end position="1034"/>
    </location>
</feature>
<name>A0A316V348_9BASI</name>
<dbReference type="STRING" id="1569628.A0A316V348"/>
<feature type="compositionally biased region" description="Polar residues" evidence="1">
    <location>
        <begin position="612"/>
        <end position="627"/>
    </location>
</feature>
<dbReference type="RefSeq" id="XP_025365225.1">
    <property type="nucleotide sequence ID" value="XM_025503859.1"/>
</dbReference>
<feature type="compositionally biased region" description="Polar residues" evidence="1">
    <location>
        <begin position="387"/>
        <end position="404"/>
    </location>
</feature>
<feature type="compositionally biased region" description="Basic and acidic residues" evidence="1">
    <location>
        <begin position="161"/>
        <end position="203"/>
    </location>
</feature>
<dbReference type="AlphaFoldDB" id="A0A316V348"/>
<feature type="compositionally biased region" description="Basic and acidic residues" evidence="1">
    <location>
        <begin position="92"/>
        <end position="106"/>
    </location>
</feature>
<dbReference type="EMBL" id="KZ819662">
    <property type="protein sequence ID" value="PWN30613.1"/>
    <property type="molecule type" value="Genomic_DNA"/>
</dbReference>
<dbReference type="Proteomes" id="UP000245884">
    <property type="component" value="Unassembled WGS sequence"/>
</dbReference>
<dbReference type="OrthoDB" id="2555328at2759"/>
<feature type="compositionally biased region" description="Low complexity" evidence="1">
    <location>
        <begin position="291"/>
        <end position="300"/>
    </location>
</feature>
<feature type="compositionally biased region" description="Polar residues" evidence="1">
    <location>
        <begin position="499"/>
        <end position="509"/>
    </location>
</feature>
<feature type="region of interest" description="Disordered" evidence="1">
    <location>
        <begin position="958"/>
        <end position="1079"/>
    </location>
</feature>
<feature type="compositionally biased region" description="Polar residues" evidence="1">
    <location>
        <begin position="204"/>
        <end position="229"/>
    </location>
</feature>
<evidence type="ECO:0000313" key="2">
    <source>
        <dbReference type="EMBL" id="PWN30613.1"/>
    </source>
</evidence>
<feature type="region of interest" description="Disordered" evidence="1">
    <location>
        <begin position="82"/>
        <end position="352"/>
    </location>
</feature>
<accession>A0A316V348</accession>
<feature type="compositionally biased region" description="Low complexity" evidence="1">
    <location>
        <begin position="110"/>
        <end position="156"/>
    </location>
</feature>
<feature type="compositionally biased region" description="Basic and acidic residues" evidence="1">
    <location>
        <begin position="268"/>
        <end position="277"/>
    </location>
</feature>
<proteinExistence type="predicted"/>